<feature type="active site" description="Acyl-thioester intermediate" evidence="6 8">
    <location>
        <position position="168"/>
    </location>
</feature>
<dbReference type="PANTHER" id="PTHR10993">
    <property type="entry name" value="OCTANOYLTRANSFERASE"/>
    <property type="match status" value="1"/>
</dbReference>
<feature type="binding site" evidence="6 9">
    <location>
        <begin position="150"/>
        <end position="152"/>
    </location>
    <ligand>
        <name>substrate</name>
    </ligand>
</feature>
<feature type="binding site" evidence="6 9">
    <location>
        <begin position="137"/>
        <end position="139"/>
    </location>
    <ligand>
        <name>substrate</name>
    </ligand>
</feature>
<name>A0A845UZ23_9GAMM</name>
<dbReference type="PROSITE" id="PS01313">
    <property type="entry name" value="LIPB"/>
    <property type="match status" value="1"/>
</dbReference>
<keyword evidence="4 6" id="KW-0012">Acyltransferase</keyword>
<protein>
    <recommendedName>
        <fullName evidence="6 7">Octanoyltransferase</fullName>
        <ecNumber evidence="6 7">2.3.1.181</ecNumber>
    </recommendedName>
    <alternativeName>
        <fullName evidence="6">Lipoate-protein ligase B</fullName>
    </alternativeName>
    <alternativeName>
        <fullName evidence="6">Lipoyl/octanoyl transferase</fullName>
    </alternativeName>
    <alternativeName>
        <fullName evidence="6">Octanoyl-[acyl-carrier-protein]-protein N-octanoyltransferase</fullName>
    </alternativeName>
</protein>
<feature type="domain" description="BPL/LPL catalytic" evidence="11">
    <location>
        <begin position="31"/>
        <end position="206"/>
    </location>
</feature>
<comment type="function">
    <text evidence="5 6 7">Catalyzes the transfer of endogenously produced octanoic acid from octanoyl-acyl-carrier-protein onto the lipoyl domains of lipoate-dependent enzymes. Lipoyl-ACP can also act as a substrate although octanoyl-ACP is likely to be the physiological substrate.</text>
</comment>
<sequence length="216" mass="24214">MAYPLEVQRLGRRSWAEVFQAMREFTDSRTPETVDELWLVEHDPVFTQGLAGRPEHLLAPAGIPIVQADRGGQVTYHGPGQLVMYPLLDLERRRLGIRCLVDLLEQAVIDVLAAHGVQGRRREGMPGVYVNNDKIASIGLKVRRGCCYHGLAFNIAMDLSPFAMINPCGYAGLQMTQLSAWVRNIDLDQAGVEMVSALCRLLDYHPNWSEFLRNAN</sequence>
<keyword evidence="3 6" id="KW-0808">Transferase</keyword>
<dbReference type="FunFam" id="3.30.930.10:FF:000020">
    <property type="entry name" value="Octanoyltransferase"/>
    <property type="match status" value="1"/>
</dbReference>
<dbReference type="InterPro" id="IPR020605">
    <property type="entry name" value="Octanoyltransferase_CS"/>
</dbReference>
<dbReference type="InterPro" id="IPR000544">
    <property type="entry name" value="Octanoyltransferase"/>
</dbReference>
<dbReference type="NCBIfam" id="NF010922">
    <property type="entry name" value="PRK14342.1"/>
    <property type="match status" value="1"/>
</dbReference>
<dbReference type="SUPFAM" id="SSF55681">
    <property type="entry name" value="Class II aaRS and biotin synthetases"/>
    <property type="match status" value="1"/>
</dbReference>
<gene>
    <name evidence="6 12" type="primary">lipB</name>
    <name evidence="12" type="ORF">G3I74_08395</name>
</gene>
<dbReference type="InterPro" id="IPR045864">
    <property type="entry name" value="aa-tRNA-synth_II/BPL/LPL"/>
</dbReference>
<dbReference type="PROSITE" id="PS51733">
    <property type="entry name" value="BPL_LPL_CATALYTIC"/>
    <property type="match status" value="1"/>
</dbReference>
<proteinExistence type="inferred from homology"/>
<dbReference type="UniPathway" id="UPA00538">
    <property type="reaction ID" value="UER00592"/>
</dbReference>
<keyword evidence="2 6" id="KW-0963">Cytoplasm</keyword>
<feature type="site" description="Lowers pKa of active site Cys" evidence="6 10">
    <location>
        <position position="134"/>
    </location>
</feature>
<dbReference type="AlphaFoldDB" id="A0A845UZ23"/>
<dbReference type="EMBL" id="JAAGSC010000040">
    <property type="protein sequence ID" value="NDY95744.1"/>
    <property type="molecule type" value="Genomic_DNA"/>
</dbReference>
<evidence type="ECO:0000256" key="6">
    <source>
        <dbReference type="HAMAP-Rule" id="MF_00013"/>
    </source>
</evidence>
<dbReference type="GO" id="GO:0005737">
    <property type="term" value="C:cytoplasm"/>
    <property type="evidence" value="ECO:0007669"/>
    <property type="project" value="UniProtKB-SubCell"/>
</dbReference>
<evidence type="ECO:0000259" key="11">
    <source>
        <dbReference type="PROSITE" id="PS51733"/>
    </source>
</evidence>
<dbReference type="InterPro" id="IPR004143">
    <property type="entry name" value="BPL_LPL_catalytic"/>
</dbReference>
<evidence type="ECO:0000256" key="9">
    <source>
        <dbReference type="PIRSR" id="PIRSR016262-2"/>
    </source>
</evidence>
<evidence type="ECO:0000256" key="4">
    <source>
        <dbReference type="ARBA" id="ARBA00023315"/>
    </source>
</evidence>
<dbReference type="Proteomes" id="UP000484885">
    <property type="component" value="Unassembled WGS sequence"/>
</dbReference>
<evidence type="ECO:0000256" key="5">
    <source>
        <dbReference type="ARBA" id="ARBA00024732"/>
    </source>
</evidence>
<evidence type="ECO:0000256" key="1">
    <source>
        <dbReference type="ARBA" id="ARBA00004821"/>
    </source>
</evidence>
<dbReference type="GO" id="GO:0033819">
    <property type="term" value="F:lipoyl(octanoyl) transferase activity"/>
    <property type="evidence" value="ECO:0007669"/>
    <property type="project" value="UniProtKB-EC"/>
</dbReference>
<dbReference type="PANTHER" id="PTHR10993:SF7">
    <property type="entry name" value="LIPOYLTRANSFERASE 2, MITOCHONDRIAL-RELATED"/>
    <property type="match status" value="1"/>
</dbReference>
<dbReference type="EC" id="2.3.1.181" evidence="6 7"/>
<evidence type="ECO:0000256" key="7">
    <source>
        <dbReference type="PIRNR" id="PIRNR016262"/>
    </source>
</evidence>
<accession>A0A845UZ23</accession>
<evidence type="ECO:0000256" key="3">
    <source>
        <dbReference type="ARBA" id="ARBA00022679"/>
    </source>
</evidence>
<dbReference type="NCBIfam" id="TIGR00214">
    <property type="entry name" value="lipB"/>
    <property type="match status" value="1"/>
</dbReference>
<feature type="binding site" evidence="6 9">
    <location>
        <begin position="70"/>
        <end position="77"/>
    </location>
    <ligand>
        <name>substrate</name>
    </ligand>
</feature>
<comment type="miscellaneous">
    <text evidence="6">In the reaction, the free carboxyl group of octanoic acid is attached via an amide linkage to the epsilon-amino group of a specific lysine residue of lipoyl domains of lipoate-dependent enzymes.</text>
</comment>
<comment type="subcellular location">
    <subcellularLocation>
        <location evidence="6">Cytoplasm</location>
    </subcellularLocation>
</comment>
<dbReference type="HAMAP" id="MF_00013">
    <property type="entry name" value="LipB"/>
    <property type="match status" value="1"/>
</dbReference>
<evidence type="ECO:0000313" key="12">
    <source>
        <dbReference type="EMBL" id="NDY95744.1"/>
    </source>
</evidence>
<evidence type="ECO:0000256" key="10">
    <source>
        <dbReference type="PIRSR" id="PIRSR016262-3"/>
    </source>
</evidence>
<comment type="similarity">
    <text evidence="6 7">Belongs to the LipB family.</text>
</comment>
<comment type="caution">
    <text evidence="12">The sequence shown here is derived from an EMBL/GenBank/DDBJ whole genome shotgun (WGS) entry which is preliminary data.</text>
</comment>
<dbReference type="PIRSF" id="PIRSF016262">
    <property type="entry name" value="LPLase"/>
    <property type="match status" value="1"/>
</dbReference>
<dbReference type="GO" id="GO:0009249">
    <property type="term" value="P:protein lipoylation"/>
    <property type="evidence" value="ECO:0007669"/>
    <property type="project" value="InterPro"/>
</dbReference>
<evidence type="ECO:0000256" key="8">
    <source>
        <dbReference type="PIRSR" id="PIRSR016262-1"/>
    </source>
</evidence>
<dbReference type="CDD" id="cd16444">
    <property type="entry name" value="LipB"/>
    <property type="match status" value="1"/>
</dbReference>
<keyword evidence="13" id="KW-1185">Reference proteome</keyword>
<dbReference type="Gene3D" id="3.30.930.10">
    <property type="entry name" value="Bira Bifunctional Protein, Domain 2"/>
    <property type="match status" value="1"/>
</dbReference>
<dbReference type="Pfam" id="PF21948">
    <property type="entry name" value="LplA-B_cat"/>
    <property type="match status" value="1"/>
</dbReference>
<organism evidence="12 13">
    <name type="scientific">Wenzhouxiangella limi</name>
    <dbReference type="NCBI Taxonomy" id="2707351"/>
    <lineage>
        <taxon>Bacteria</taxon>
        <taxon>Pseudomonadati</taxon>
        <taxon>Pseudomonadota</taxon>
        <taxon>Gammaproteobacteria</taxon>
        <taxon>Chromatiales</taxon>
        <taxon>Wenzhouxiangellaceae</taxon>
        <taxon>Wenzhouxiangella</taxon>
    </lineage>
</organism>
<evidence type="ECO:0000256" key="2">
    <source>
        <dbReference type="ARBA" id="ARBA00022490"/>
    </source>
</evidence>
<comment type="pathway">
    <text evidence="1 6 7">Protein modification; protein lipoylation via endogenous pathway; protein N(6)-(lipoyl)lysine from octanoyl-[acyl-carrier-protein]: step 1/2.</text>
</comment>
<comment type="catalytic activity">
    <reaction evidence="6 7">
        <text>octanoyl-[ACP] + L-lysyl-[protein] = N(6)-octanoyl-L-lysyl-[protein] + holo-[ACP] + H(+)</text>
        <dbReference type="Rhea" id="RHEA:17665"/>
        <dbReference type="Rhea" id="RHEA-COMP:9636"/>
        <dbReference type="Rhea" id="RHEA-COMP:9685"/>
        <dbReference type="Rhea" id="RHEA-COMP:9752"/>
        <dbReference type="Rhea" id="RHEA-COMP:9928"/>
        <dbReference type="ChEBI" id="CHEBI:15378"/>
        <dbReference type="ChEBI" id="CHEBI:29969"/>
        <dbReference type="ChEBI" id="CHEBI:64479"/>
        <dbReference type="ChEBI" id="CHEBI:78463"/>
        <dbReference type="ChEBI" id="CHEBI:78809"/>
        <dbReference type="EC" id="2.3.1.181"/>
    </reaction>
</comment>
<evidence type="ECO:0000313" key="13">
    <source>
        <dbReference type="Proteomes" id="UP000484885"/>
    </source>
</evidence>
<reference evidence="12 13" key="1">
    <citation type="submission" date="2020-02" db="EMBL/GenBank/DDBJ databases">
        <authorList>
            <person name="Zhang X.-Y."/>
        </authorList>
    </citation>
    <scope>NUCLEOTIDE SEQUENCE [LARGE SCALE GENOMIC DNA]</scope>
    <source>
        <strain evidence="12 13">C33</strain>
    </source>
</reference>